<dbReference type="EMBL" id="LAZR01003038">
    <property type="protein sequence ID" value="KKN22684.1"/>
    <property type="molecule type" value="Genomic_DNA"/>
</dbReference>
<reference evidence="1" key="1">
    <citation type="journal article" date="2015" name="Nature">
        <title>Complex archaea that bridge the gap between prokaryotes and eukaryotes.</title>
        <authorList>
            <person name="Spang A."/>
            <person name="Saw J.H."/>
            <person name="Jorgensen S.L."/>
            <person name="Zaremba-Niedzwiedzka K."/>
            <person name="Martijn J."/>
            <person name="Lind A.E."/>
            <person name="van Eijk R."/>
            <person name="Schleper C."/>
            <person name="Guy L."/>
            <person name="Ettema T.J."/>
        </authorList>
    </citation>
    <scope>NUCLEOTIDE SEQUENCE</scope>
</reference>
<accession>A0A0F9NXS1</accession>
<dbReference type="AlphaFoldDB" id="A0A0F9NXS1"/>
<evidence type="ECO:0000313" key="1">
    <source>
        <dbReference type="EMBL" id="KKN22684.1"/>
    </source>
</evidence>
<organism evidence="1">
    <name type="scientific">marine sediment metagenome</name>
    <dbReference type="NCBI Taxonomy" id="412755"/>
    <lineage>
        <taxon>unclassified sequences</taxon>
        <taxon>metagenomes</taxon>
        <taxon>ecological metagenomes</taxon>
    </lineage>
</organism>
<sequence length="72" mass="8657">MAKLAKLMNENIALKQRIGDCTEAYTELLSRYRKLYTKYSYQETMEQVKEVNEQRKKEGKILWENLKEKNPV</sequence>
<protein>
    <submittedName>
        <fullName evidence="1">Uncharacterized protein</fullName>
    </submittedName>
</protein>
<comment type="caution">
    <text evidence="1">The sequence shown here is derived from an EMBL/GenBank/DDBJ whole genome shotgun (WGS) entry which is preliminary data.</text>
</comment>
<gene>
    <name evidence="1" type="ORF">LCGC14_0912670</name>
</gene>
<name>A0A0F9NXS1_9ZZZZ</name>
<proteinExistence type="predicted"/>